<organism evidence="1 2">
    <name type="scientific">Corticibacter populi</name>
    <dbReference type="NCBI Taxonomy" id="1550736"/>
    <lineage>
        <taxon>Bacteria</taxon>
        <taxon>Pseudomonadati</taxon>
        <taxon>Pseudomonadota</taxon>
        <taxon>Betaproteobacteria</taxon>
        <taxon>Burkholderiales</taxon>
        <taxon>Comamonadaceae</taxon>
        <taxon>Corticibacter</taxon>
    </lineage>
</organism>
<accession>A0A3M6QUP2</accession>
<gene>
    <name evidence="1" type="ORF">D8I35_09570</name>
</gene>
<evidence type="ECO:0000313" key="1">
    <source>
        <dbReference type="EMBL" id="RMX06740.1"/>
    </source>
</evidence>
<sequence>MTQPTYIHINSDANPIESNRRYQVLAPTDNMGIANLISRLNSSMSALRTGTAPIDRALVVGIHIKAAQLIEQGGHAKGISGHLDAADAAMGAYLQRCLATGAYKPGPLNFDELDAISDAVDLITWQLAELPAEITCAYLGQLVKYLRGMPQEARQG</sequence>
<dbReference type="Proteomes" id="UP000278006">
    <property type="component" value="Unassembled WGS sequence"/>
</dbReference>
<dbReference type="EMBL" id="RDQO01000002">
    <property type="protein sequence ID" value="RMX06740.1"/>
    <property type="molecule type" value="Genomic_DNA"/>
</dbReference>
<comment type="caution">
    <text evidence="1">The sequence shown here is derived from an EMBL/GenBank/DDBJ whole genome shotgun (WGS) entry which is preliminary data.</text>
</comment>
<evidence type="ECO:0000313" key="2">
    <source>
        <dbReference type="Proteomes" id="UP000278006"/>
    </source>
</evidence>
<dbReference type="RefSeq" id="WP_122228602.1">
    <property type="nucleotide sequence ID" value="NZ_RDQO01000002.1"/>
</dbReference>
<keyword evidence="2" id="KW-1185">Reference proteome</keyword>
<name>A0A3M6QUP2_9BURK</name>
<dbReference type="AlphaFoldDB" id="A0A3M6QUP2"/>
<proteinExistence type="predicted"/>
<protein>
    <submittedName>
        <fullName evidence="1">Uncharacterized protein</fullName>
    </submittedName>
</protein>
<reference evidence="1 2" key="1">
    <citation type="submission" date="2018-10" db="EMBL/GenBank/DDBJ databases">
        <title>Draft genome of Cortibacter populi DSM10536.</title>
        <authorList>
            <person name="Bernier A.-M."/>
            <person name="Bernard K."/>
        </authorList>
    </citation>
    <scope>NUCLEOTIDE SEQUENCE [LARGE SCALE GENOMIC DNA]</scope>
    <source>
        <strain evidence="1 2">DSM 105136</strain>
    </source>
</reference>